<feature type="domain" description="NADP-dependent oxidoreductase" evidence="1">
    <location>
        <begin position="16"/>
        <end position="296"/>
    </location>
</feature>
<dbReference type="Proteomes" id="UP001288320">
    <property type="component" value="Unassembled WGS sequence"/>
</dbReference>
<dbReference type="AlphaFoldDB" id="A0AAW9HIR0"/>
<evidence type="ECO:0000313" key="3">
    <source>
        <dbReference type="Proteomes" id="UP001288320"/>
    </source>
</evidence>
<sequence length="318" mass="32830">MDYRAVGASGLLVSALGLGTLTWGRDTDEEEARGQLRAFLDAGGTLVDTSPAFGDGAAEALLGSLLSSFFGDDAARSQLTICTRVGFLDNPSGPSYSVARAGIARSLDASLARLGIATVDIAVAGGPDGITPDEETALALAGLVMRGKARYIGVSGYAPWRVAAMQTLLRERHLPALTVVEEEYSLVERSVETAMLPMCEAMGIGLLATSALGRGVLTGKYRHAIPATSRAASDHLAAFVAPYLDEGPRRIVEAVAKAAEGLNWNPAEVALGWLLATPVSAALVGARTASQLTSLLGGNLAGGEELPDLVIEALNDIS</sequence>
<dbReference type="InterPro" id="IPR036812">
    <property type="entry name" value="NAD(P)_OxRdtase_dom_sf"/>
</dbReference>
<dbReference type="SUPFAM" id="SSF51430">
    <property type="entry name" value="NAD(P)-linked oxidoreductase"/>
    <property type="match status" value="1"/>
</dbReference>
<organism evidence="2 3">
    <name type="scientific">Actinotignum timonense</name>
    <dbReference type="NCBI Taxonomy" id="1870995"/>
    <lineage>
        <taxon>Bacteria</taxon>
        <taxon>Bacillati</taxon>
        <taxon>Actinomycetota</taxon>
        <taxon>Actinomycetes</taxon>
        <taxon>Actinomycetales</taxon>
        <taxon>Actinomycetaceae</taxon>
        <taxon>Actinotignum</taxon>
    </lineage>
</organism>
<dbReference type="GO" id="GO:0005829">
    <property type="term" value="C:cytosol"/>
    <property type="evidence" value="ECO:0007669"/>
    <property type="project" value="TreeGrafter"/>
</dbReference>
<protein>
    <submittedName>
        <fullName evidence="2">Aldo/keto reductase</fullName>
    </submittedName>
</protein>
<dbReference type="EMBL" id="JAWNFV010000002">
    <property type="protein sequence ID" value="MDY5139946.1"/>
    <property type="molecule type" value="Genomic_DNA"/>
</dbReference>
<dbReference type="InterPro" id="IPR023210">
    <property type="entry name" value="NADP_OxRdtase_dom"/>
</dbReference>
<comment type="caution">
    <text evidence="2">The sequence shown here is derived from an EMBL/GenBank/DDBJ whole genome shotgun (WGS) entry which is preliminary data.</text>
</comment>
<dbReference type="Gene3D" id="3.20.20.100">
    <property type="entry name" value="NADP-dependent oxidoreductase domain"/>
    <property type="match status" value="1"/>
</dbReference>
<dbReference type="GeneID" id="92814238"/>
<dbReference type="Pfam" id="PF00248">
    <property type="entry name" value="Aldo_ket_red"/>
    <property type="match status" value="1"/>
</dbReference>
<dbReference type="InterPro" id="IPR050523">
    <property type="entry name" value="AKR_Detox_Biosynth"/>
</dbReference>
<name>A0AAW9HIR0_9ACTO</name>
<gene>
    <name evidence="2" type="ORF">R6G74_01260</name>
</gene>
<dbReference type="PANTHER" id="PTHR43364">
    <property type="entry name" value="NADH-SPECIFIC METHYLGLYOXAL REDUCTASE-RELATED"/>
    <property type="match status" value="1"/>
</dbReference>
<evidence type="ECO:0000259" key="1">
    <source>
        <dbReference type="Pfam" id="PF00248"/>
    </source>
</evidence>
<reference evidence="2" key="1">
    <citation type="submission" date="2023-10" db="EMBL/GenBank/DDBJ databases">
        <title>Whole Genome based description of the genera Actinobaculum and Actinotignum reveals a complex phylogenetic relationship within the species included in the genus Actinotignum.</title>
        <authorList>
            <person name="Jensen C.S."/>
            <person name="Dargis R."/>
            <person name="Kemp M."/>
            <person name="Christensen J.J."/>
        </authorList>
    </citation>
    <scope>NUCLEOTIDE SEQUENCE</scope>
    <source>
        <strain evidence="2">SLA_B245</strain>
    </source>
</reference>
<accession>A0AAW9HIR0</accession>
<proteinExistence type="predicted"/>
<evidence type="ECO:0000313" key="2">
    <source>
        <dbReference type="EMBL" id="MDY5139946.1"/>
    </source>
</evidence>
<dbReference type="PANTHER" id="PTHR43364:SF18">
    <property type="entry name" value="OXIDOREDUCTASE"/>
    <property type="match status" value="1"/>
</dbReference>
<dbReference type="RefSeq" id="WP_087070751.1">
    <property type="nucleotide sequence ID" value="NZ_CAUPFC010000008.1"/>
</dbReference>